<feature type="compositionally biased region" description="Low complexity" evidence="1">
    <location>
        <begin position="333"/>
        <end position="342"/>
    </location>
</feature>
<gene>
    <name evidence="2" type="ORF">EDB92DRAFT_848490</name>
</gene>
<feature type="region of interest" description="Disordered" evidence="1">
    <location>
        <begin position="141"/>
        <end position="183"/>
    </location>
</feature>
<evidence type="ECO:0000256" key="1">
    <source>
        <dbReference type="SAM" id="MobiDB-lite"/>
    </source>
</evidence>
<feature type="compositionally biased region" description="Polar residues" evidence="1">
    <location>
        <begin position="103"/>
        <end position="118"/>
    </location>
</feature>
<feature type="compositionally biased region" description="Polar residues" evidence="1">
    <location>
        <begin position="256"/>
        <end position="265"/>
    </location>
</feature>
<accession>A0AAD4LHF3</accession>
<protein>
    <submittedName>
        <fullName evidence="2">Uncharacterized protein</fullName>
    </submittedName>
</protein>
<dbReference type="Proteomes" id="UP001201163">
    <property type="component" value="Unassembled WGS sequence"/>
</dbReference>
<reference evidence="2" key="1">
    <citation type="submission" date="2022-01" db="EMBL/GenBank/DDBJ databases">
        <title>Comparative genomics reveals a dynamic genome evolution in the ectomycorrhizal milk-cap (Lactarius) mushrooms.</title>
        <authorList>
            <consortium name="DOE Joint Genome Institute"/>
            <person name="Lebreton A."/>
            <person name="Tang N."/>
            <person name="Kuo A."/>
            <person name="LaButti K."/>
            <person name="Drula E."/>
            <person name="Barry K."/>
            <person name="Clum A."/>
            <person name="Lipzen A."/>
            <person name="Mousain D."/>
            <person name="Ng V."/>
            <person name="Wang R."/>
            <person name="Wang X."/>
            <person name="Dai Y."/>
            <person name="Henrissat B."/>
            <person name="Grigoriev I.V."/>
            <person name="Guerin-Laguette A."/>
            <person name="Yu F."/>
            <person name="Martin F.M."/>
        </authorList>
    </citation>
    <scope>NUCLEOTIDE SEQUENCE</scope>
    <source>
        <strain evidence="2">QP</strain>
    </source>
</reference>
<keyword evidence="3" id="KW-1185">Reference proteome</keyword>
<organism evidence="2 3">
    <name type="scientific">Lactarius akahatsu</name>
    <dbReference type="NCBI Taxonomy" id="416441"/>
    <lineage>
        <taxon>Eukaryota</taxon>
        <taxon>Fungi</taxon>
        <taxon>Dikarya</taxon>
        <taxon>Basidiomycota</taxon>
        <taxon>Agaricomycotina</taxon>
        <taxon>Agaricomycetes</taxon>
        <taxon>Russulales</taxon>
        <taxon>Russulaceae</taxon>
        <taxon>Lactarius</taxon>
    </lineage>
</organism>
<proteinExistence type="predicted"/>
<comment type="caution">
    <text evidence="2">The sequence shown here is derived from an EMBL/GenBank/DDBJ whole genome shotgun (WGS) entry which is preliminary data.</text>
</comment>
<feature type="compositionally biased region" description="Polar residues" evidence="1">
    <location>
        <begin position="1"/>
        <end position="20"/>
    </location>
</feature>
<dbReference type="AlphaFoldDB" id="A0AAD4LHF3"/>
<name>A0AAD4LHF3_9AGAM</name>
<feature type="compositionally biased region" description="Polar residues" evidence="1">
    <location>
        <begin position="285"/>
        <end position="303"/>
    </location>
</feature>
<feature type="compositionally biased region" description="Polar residues" evidence="1">
    <location>
        <begin position="28"/>
        <end position="40"/>
    </location>
</feature>
<evidence type="ECO:0000313" key="2">
    <source>
        <dbReference type="EMBL" id="KAH8989546.1"/>
    </source>
</evidence>
<feature type="compositionally biased region" description="Polar residues" evidence="1">
    <location>
        <begin position="142"/>
        <end position="153"/>
    </location>
</feature>
<evidence type="ECO:0000313" key="3">
    <source>
        <dbReference type="Proteomes" id="UP001201163"/>
    </source>
</evidence>
<feature type="region of interest" description="Disordered" evidence="1">
    <location>
        <begin position="88"/>
        <end position="118"/>
    </location>
</feature>
<sequence>MDPSSNLHSLSYFQYETLMTPNDERQENPSTQNYNSSQQPPGAEVAGPPTFTYPGQAEPPLQDSLQQGHANLEEDTSQMLTQLSVSFQGDEPETSLYPPSPRCSVSPTPSRTSQVSLPGNWNSSFPTADTLGSLFQHHIPTHSRSVSQPSTMPTRTQRGRRGPTRAGANAVSPRYSRLSPSTMHTPLPTPVSTPCFVQLPLVLHGAPDLTHEGSTRRHSEADVLGAQGTLPWLSYTLIHPAAPAMCQPHPDERPSFSLTPSSSQGLFAGFTEVGTDGGYLPDQLPTPSGSQEDSWVSVSSMTPSPEPFSVAESDAPGAPSQTADHLPPQNGILPASPLLLGTGPPGETPGAAKGLKNYARTGKRNRDAVDKKAAKRLKGQREMDEEYIVALWNLFVPKSENVGMKKDRLKKIAHCAKRWMEAHRKSVLSYAIPLNHHYRAGEGSVSHTEDGVFQEQGQLVRSNDSVQGFATYLNVNDLGVNDTMGSTSSALQKHDTLFAHRPN</sequence>
<feature type="region of interest" description="Disordered" evidence="1">
    <location>
        <begin position="247"/>
        <end position="354"/>
    </location>
</feature>
<dbReference type="EMBL" id="JAKELL010000036">
    <property type="protein sequence ID" value="KAH8989546.1"/>
    <property type="molecule type" value="Genomic_DNA"/>
</dbReference>
<feature type="region of interest" description="Disordered" evidence="1">
    <location>
        <begin position="1"/>
        <end position="76"/>
    </location>
</feature>